<accession>A0AAV5VBQ6</accession>
<comment type="caution">
    <text evidence="1">The sequence shown here is derived from an EMBL/GenBank/DDBJ whole genome shotgun (WGS) entry which is preliminary data.</text>
</comment>
<evidence type="ECO:0000313" key="1">
    <source>
        <dbReference type="EMBL" id="GMT17120.1"/>
    </source>
</evidence>
<evidence type="ECO:0008006" key="3">
    <source>
        <dbReference type="Google" id="ProtNLM"/>
    </source>
</evidence>
<feature type="non-terminal residue" evidence="1">
    <location>
        <position position="1"/>
    </location>
</feature>
<gene>
    <name evidence="1" type="ORF">PFISCL1PPCAC_8417</name>
</gene>
<dbReference type="AlphaFoldDB" id="A0AAV5VBQ6"/>
<organism evidence="1 2">
    <name type="scientific">Pristionchus fissidentatus</name>
    <dbReference type="NCBI Taxonomy" id="1538716"/>
    <lineage>
        <taxon>Eukaryota</taxon>
        <taxon>Metazoa</taxon>
        <taxon>Ecdysozoa</taxon>
        <taxon>Nematoda</taxon>
        <taxon>Chromadorea</taxon>
        <taxon>Rhabditida</taxon>
        <taxon>Rhabditina</taxon>
        <taxon>Diplogasteromorpha</taxon>
        <taxon>Diplogasteroidea</taxon>
        <taxon>Neodiplogasteridae</taxon>
        <taxon>Pristionchus</taxon>
    </lineage>
</organism>
<sequence>FNNFHKIRNRNSMCEYCVFKTSNHVLHKEAILHKPGHNWFIICVKSVQKWILTHYESEALLLSGNNPNWYFGGGQRETAQQRQLRNLFRIEDIELSKDVCEGDLLLHHCQSHSNANSWSGSEWNVGMRRNATIRIKPSFGYEFFHVVSSDCRIEVQAVSVDLNIRSILDNQSTHVSIPHALTRIRAEIIFRFVYLTTLHSKWALKQFS</sequence>
<protein>
    <recommendedName>
        <fullName evidence="3">Galectin</fullName>
    </recommendedName>
</protein>
<evidence type="ECO:0000313" key="2">
    <source>
        <dbReference type="Proteomes" id="UP001432322"/>
    </source>
</evidence>
<keyword evidence="2" id="KW-1185">Reference proteome</keyword>
<reference evidence="1" key="1">
    <citation type="submission" date="2023-10" db="EMBL/GenBank/DDBJ databases">
        <title>Genome assembly of Pristionchus species.</title>
        <authorList>
            <person name="Yoshida K."/>
            <person name="Sommer R.J."/>
        </authorList>
    </citation>
    <scope>NUCLEOTIDE SEQUENCE</scope>
    <source>
        <strain evidence="1">RS5133</strain>
    </source>
</reference>
<dbReference type="Proteomes" id="UP001432322">
    <property type="component" value="Unassembled WGS sequence"/>
</dbReference>
<proteinExistence type="predicted"/>
<name>A0AAV5VBQ6_9BILA</name>
<dbReference type="EMBL" id="BTSY01000003">
    <property type="protein sequence ID" value="GMT17120.1"/>
    <property type="molecule type" value="Genomic_DNA"/>
</dbReference>